<accession>A0A8K0MHS9</accession>
<comment type="caution">
    <text evidence="1">The sequence shown here is derived from an EMBL/GenBank/DDBJ whole genome shotgun (WGS) entry which is preliminary data.</text>
</comment>
<name>A0A8K0MHS9_9ROSA</name>
<proteinExistence type="predicted"/>
<reference evidence="1" key="1">
    <citation type="submission" date="2020-03" db="EMBL/GenBank/DDBJ databases">
        <title>A high-quality chromosome-level genome assembly of a woody plant with both climbing and erect habits, Rhamnella rubrinervis.</title>
        <authorList>
            <person name="Lu Z."/>
            <person name="Yang Y."/>
            <person name="Zhu X."/>
            <person name="Sun Y."/>
        </authorList>
    </citation>
    <scope>NUCLEOTIDE SEQUENCE</scope>
    <source>
        <strain evidence="1">BYM</strain>
        <tissue evidence="1">Leaf</tissue>
    </source>
</reference>
<keyword evidence="2" id="KW-1185">Reference proteome</keyword>
<protein>
    <submittedName>
        <fullName evidence="1">Uncharacterized protein</fullName>
    </submittedName>
</protein>
<evidence type="ECO:0000313" key="2">
    <source>
        <dbReference type="Proteomes" id="UP000796880"/>
    </source>
</evidence>
<sequence>MSNSDELTGSKHLFLMKKYLSFQPLSLVALRTDPSITDRVCSFPISWGCQHCIFWKAIPLLEAIFIWPYDTFGSTQGIGFCSATWFGSTILTAELADDGDGVGLAERPEYSRKGSKAESPDDIFGRETKLKEFLEEIRIEIDRAWGGMKVGGDDELANHGRMGFRPGG</sequence>
<dbReference type="EMBL" id="VOIH02000005">
    <property type="protein sequence ID" value="KAF3446436.1"/>
    <property type="molecule type" value="Genomic_DNA"/>
</dbReference>
<organism evidence="1 2">
    <name type="scientific">Rhamnella rubrinervis</name>
    <dbReference type="NCBI Taxonomy" id="2594499"/>
    <lineage>
        <taxon>Eukaryota</taxon>
        <taxon>Viridiplantae</taxon>
        <taxon>Streptophyta</taxon>
        <taxon>Embryophyta</taxon>
        <taxon>Tracheophyta</taxon>
        <taxon>Spermatophyta</taxon>
        <taxon>Magnoliopsida</taxon>
        <taxon>eudicotyledons</taxon>
        <taxon>Gunneridae</taxon>
        <taxon>Pentapetalae</taxon>
        <taxon>rosids</taxon>
        <taxon>fabids</taxon>
        <taxon>Rosales</taxon>
        <taxon>Rhamnaceae</taxon>
        <taxon>rhamnoid group</taxon>
        <taxon>Rhamneae</taxon>
        <taxon>Rhamnella</taxon>
    </lineage>
</organism>
<evidence type="ECO:0000313" key="1">
    <source>
        <dbReference type="EMBL" id="KAF3446436.1"/>
    </source>
</evidence>
<dbReference type="AlphaFoldDB" id="A0A8K0MHS9"/>
<dbReference type="Proteomes" id="UP000796880">
    <property type="component" value="Unassembled WGS sequence"/>
</dbReference>
<gene>
    <name evidence="1" type="ORF">FNV43_RR11615</name>
</gene>